<name>A0A3E2TBZ8_9FIRM</name>
<comment type="caution">
    <text evidence="10">The sequence shown here is derived from an EMBL/GenBank/DDBJ whole genome shotgun (WGS) entry which is preliminary data.</text>
</comment>
<dbReference type="SMART" id="SM00481">
    <property type="entry name" value="POLIIIAc"/>
    <property type="match status" value="1"/>
</dbReference>
<evidence type="ECO:0000256" key="5">
    <source>
        <dbReference type="ARBA" id="ARBA00022801"/>
    </source>
</evidence>
<dbReference type="GO" id="GO:0005737">
    <property type="term" value="C:cytoplasm"/>
    <property type="evidence" value="ECO:0007669"/>
    <property type="project" value="TreeGrafter"/>
</dbReference>
<reference evidence="10 11" key="1">
    <citation type="submission" date="2018-08" db="EMBL/GenBank/DDBJ databases">
        <title>A genome reference for cultivated species of the human gut microbiota.</title>
        <authorList>
            <person name="Zou Y."/>
            <person name="Xue W."/>
            <person name="Luo G."/>
        </authorList>
    </citation>
    <scope>NUCLEOTIDE SEQUENCE [LARGE SCALE GENOMIC DNA]</scope>
    <source>
        <strain evidence="10 11">AF45-17</strain>
    </source>
</reference>
<evidence type="ECO:0000313" key="10">
    <source>
        <dbReference type="EMBL" id="RGB72374.1"/>
    </source>
</evidence>
<keyword evidence="4 8" id="KW-0028">Amino-acid biosynthesis</keyword>
<comment type="similarity">
    <text evidence="2 8">Belongs to the PHP hydrolase family. HisK subfamily.</text>
</comment>
<dbReference type="InterPro" id="IPR003141">
    <property type="entry name" value="Pol/His_phosphatase_N"/>
</dbReference>
<evidence type="ECO:0000256" key="2">
    <source>
        <dbReference type="ARBA" id="ARBA00009152"/>
    </source>
</evidence>
<evidence type="ECO:0000259" key="9">
    <source>
        <dbReference type="SMART" id="SM00481"/>
    </source>
</evidence>
<keyword evidence="5 8" id="KW-0378">Hydrolase</keyword>
<organism evidence="10 11">
    <name type="scientific">Coprococcus catus</name>
    <dbReference type="NCBI Taxonomy" id="116085"/>
    <lineage>
        <taxon>Bacteria</taxon>
        <taxon>Bacillati</taxon>
        <taxon>Bacillota</taxon>
        <taxon>Clostridia</taxon>
        <taxon>Lachnospirales</taxon>
        <taxon>Lachnospiraceae</taxon>
        <taxon>Coprococcus</taxon>
    </lineage>
</organism>
<dbReference type="GO" id="GO:0000105">
    <property type="term" value="P:L-histidine biosynthetic process"/>
    <property type="evidence" value="ECO:0007669"/>
    <property type="project" value="UniProtKB-UniRule"/>
</dbReference>
<keyword evidence="6 8" id="KW-0368">Histidine biosynthesis</keyword>
<dbReference type="PANTHER" id="PTHR21039:SF0">
    <property type="entry name" value="HISTIDINOL-PHOSPHATASE"/>
    <property type="match status" value="1"/>
</dbReference>
<dbReference type="EC" id="3.1.3.15" evidence="3 8"/>
<dbReference type="InterPro" id="IPR004013">
    <property type="entry name" value="PHP_dom"/>
</dbReference>
<evidence type="ECO:0000256" key="6">
    <source>
        <dbReference type="ARBA" id="ARBA00023102"/>
    </source>
</evidence>
<dbReference type="AlphaFoldDB" id="A0A3E2TBZ8"/>
<dbReference type="EMBL" id="QVEP01000078">
    <property type="protein sequence ID" value="RGB72374.1"/>
    <property type="molecule type" value="Genomic_DNA"/>
</dbReference>
<dbReference type="InterPro" id="IPR010140">
    <property type="entry name" value="Histidinol_P_phosphatase_HisJ"/>
</dbReference>
<dbReference type="PANTHER" id="PTHR21039">
    <property type="entry name" value="HISTIDINOL PHOSPHATASE-RELATED"/>
    <property type="match status" value="1"/>
</dbReference>
<evidence type="ECO:0000256" key="8">
    <source>
        <dbReference type="RuleBase" id="RU366003"/>
    </source>
</evidence>
<dbReference type="UniPathway" id="UPA00031">
    <property type="reaction ID" value="UER00013"/>
</dbReference>
<dbReference type="GO" id="GO:0004401">
    <property type="term" value="F:histidinol-phosphatase activity"/>
    <property type="evidence" value="ECO:0007669"/>
    <property type="project" value="UniProtKB-UniRule"/>
</dbReference>
<evidence type="ECO:0000256" key="7">
    <source>
        <dbReference type="ARBA" id="ARBA00049158"/>
    </source>
</evidence>
<comment type="pathway">
    <text evidence="1 8">Amino-acid biosynthesis; L-histidine biosynthesis; L-histidine from 5-phospho-alpha-D-ribose 1-diphosphate: step 8/9.</text>
</comment>
<gene>
    <name evidence="10" type="ORF">DW070_16615</name>
</gene>
<evidence type="ECO:0000256" key="4">
    <source>
        <dbReference type="ARBA" id="ARBA00022605"/>
    </source>
</evidence>
<evidence type="ECO:0000256" key="3">
    <source>
        <dbReference type="ARBA" id="ARBA00013085"/>
    </source>
</evidence>
<evidence type="ECO:0000313" key="11">
    <source>
        <dbReference type="Proteomes" id="UP000260773"/>
    </source>
</evidence>
<feature type="domain" description="Polymerase/histidinol phosphatase N-terminal" evidence="9">
    <location>
        <begin position="4"/>
        <end position="100"/>
    </location>
</feature>
<proteinExistence type="inferred from homology"/>
<dbReference type="Pfam" id="PF02811">
    <property type="entry name" value="PHP"/>
    <property type="match status" value="1"/>
</dbReference>
<accession>A0A3E2TBZ8</accession>
<dbReference type="Gene3D" id="3.20.20.140">
    <property type="entry name" value="Metal-dependent hydrolases"/>
    <property type="match status" value="1"/>
</dbReference>
<dbReference type="SUPFAM" id="SSF89550">
    <property type="entry name" value="PHP domain-like"/>
    <property type="match status" value="1"/>
</dbReference>
<dbReference type="NCBIfam" id="TIGR01856">
    <property type="entry name" value="hisJ_fam"/>
    <property type="match status" value="1"/>
</dbReference>
<sequence length="280" mass="32595">MYLADYHMHSKYSFDGSEELDTICQTAIRRGLSEIAITDHMDIYTGLPYDEQMNFEVPGGEQHHMDVSGLYAGLVQMKEKYAGQLKVRIGAELGQPQVNPEAAALFIRDYGDVLDFVIGSIHNMEKDLDVYYYDFTKIDVAKMYDHYVDWLLKLSEMGDFDVMGHLTYPLRYMFERNHLRLELRPYEEKFCQLFKNLTEKGRGIELNVSGYYKAMQDAMPPMSILKLYRECGGEIITIGSDAHKAEYIGFYQKEAHEMLETAGFRYLTVFEHRKPEFIKL</sequence>
<evidence type="ECO:0000256" key="1">
    <source>
        <dbReference type="ARBA" id="ARBA00004970"/>
    </source>
</evidence>
<dbReference type="InterPro" id="IPR016195">
    <property type="entry name" value="Pol/histidinol_Pase-like"/>
</dbReference>
<protein>
    <recommendedName>
        <fullName evidence="3 8">Histidinol-phosphatase</fullName>
        <shortName evidence="8">HolPase</shortName>
        <ecNumber evidence="3 8">3.1.3.15</ecNumber>
    </recommendedName>
</protein>
<dbReference type="RefSeq" id="WP_117529218.1">
    <property type="nucleotide sequence ID" value="NZ_JAQDKA010000004.1"/>
</dbReference>
<comment type="catalytic activity">
    <reaction evidence="7 8">
        <text>L-histidinol phosphate + H2O = L-histidinol + phosphate</text>
        <dbReference type="Rhea" id="RHEA:14465"/>
        <dbReference type="ChEBI" id="CHEBI:15377"/>
        <dbReference type="ChEBI" id="CHEBI:43474"/>
        <dbReference type="ChEBI" id="CHEBI:57699"/>
        <dbReference type="ChEBI" id="CHEBI:57980"/>
        <dbReference type="EC" id="3.1.3.15"/>
    </reaction>
</comment>
<dbReference type="Proteomes" id="UP000260773">
    <property type="component" value="Unassembled WGS sequence"/>
</dbReference>